<protein>
    <submittedName>
        <fullName evidence="1">Uncharacterized protein</fullName>
    </submittedName>
</protein>
<accession>A0A0L0VV29</accession>
<gene>
    <name evidence="1" type="ORF">PSTG_03635</name>
</gene>
<organism evidence="1 2">
    <name type="scientific">Puccinia striiformis f. sp. tritici PST-78</name>
    <dbReference type="NCBI Taxonomy" id="1165861"/>
    <lineage>
        <taxon>Eukaryota</taxon>
        <taxon>Fungi</taxon>
        <taxon>Dikarya</taxon>
        <taxon>Basidiomycota</taxon>
        <taxon>Pucciniomycotina</taxon>
        <taxon>Pucciniomycetes</taxon>
        <taxon>Pucciniales</taxon>
        <taxon>Pucciniaceae</taxon>
        <taxon>Puccinia</taxon>
    </lineage>
</organism>
<sequence length="80" mass="8715">MLSQTVVINKNSKRELAIPSAITVSQLVQLTHQKLYGLQSFMQTAGLITPSITSILSGTSNDEIIAIEEVSIERTLNESL</sequence>
<evidence type="ECO:0000313" key="2">
    <source>
        <dbReference type="Proteomes" id="UP000054564"/>
    </source>
</evidence>
<reference evidence="2" key="1">
    <citation type="submission" date="2014-03" db="EMBL/GenBank/DDBJ databases">
        <title>The Genome Sequence of Puccinia striiformis f. sp. tritici PST-78.</title>
        <authorList>
            <consortium name="The Broad Institute Genome Sequencing Platform"/>
            <person name="Cuomo C."/>
            <person name="Hulbert S."/>
            <person name="Chen X."/>
            <person name="Walker B."/>
            <person name="Young S.K."/>
            <person name="Zeng Q."/>
            <person name="Gargeya S."/>
            <person name="Fitzgerald M."/>
            <person name="Haas B."/>
            <person name="Abouelleil A."/>
            <person name="Alvarado L."/>
            <person name="Arachchi H.M."/>
            <person name="Berlin A.M."/>
            <person name="Chapman S.B."/>
            <person name="Goldberg J."/>
            <person name="Griggs A."/>
            <person name="Gujja S."/>
            <person name="Hansen M."/>
            <person name="Howarth C."/>
            <person name="Imamovic A."/>
            <person name="Larimer J."/>
            <person name="McCowan C."/>
            <person name="Montmayeur A."/>
            <person name="Murphy C."/>
            <person name="Neiman D."/>
            <person name="Pearson M."/>
            <person name="Priest M."/>
            <person name="Roberts A."/>
            <person name="Saif S."/>
            <person name="Shea T."/>
            <person name="Sisk P."/>
            <person name="Sykes S."/>
            <person name="Wortman J."/>
            <person name="Nusbaum C."/>
            <person name="Birren B."/>
        </authorList>
    </citation>
    <scope>NUCLEOTIDE SEQUENCE [LARGE SCALE GENOMIC DNA]</scope>
    <source>
        <strain evidence="2">race PST-78</strain>
    </source>
</reference>
<dbReference type="STRING" id="1165861.A0A0L0VV29"/>
<dbReference type="EMBL" id="AJIL01000019">
    <property type="protein sequence ID" value="KNF03042.1"/>
    <property type="molecule type" value="Genomic_DNA"/>
</dbReference>
<dbReference type="AlphaFoldDB" id="A0A0L0VV29"/>
<comment type="caution">
    <text evidence="1">The sequence shown here is derived from an EMBL/GenBank/DDBJ whole genome shotgun (WGS) entry which is preliminary data.</text>
</comment>
<name>A0A0L0VV29_9BASI</name>
<dbReference type="Proteomes" id="UP000054564">
    <property type="component" value="Unassembled WGS sequence"/>
</dbReference>
<evidence type="ECO:0000313" key="1">
    <source>
        <dbReference type="EMBL" id="KNF03042.1"/>
    </source>
</evidence>
<keyword evidence="2" id="KW-1185">Reference proteome</keyword>
<proteinExistence type="predicted"/>